<reference evidence="8 9" key="1">
    <citation type="submission" date="2018-11" db="EMBL/GenBank/DDBJ databases">
        <title>Chitinophaga lutea sp.nov., isolate from arsenic contaminated soil.</title>
        <authorList>
            <person name="Zong Y."/>
        </authorList>
    </citation>
    <scope>NUCLEOTIDE SEQUENCE [LARGE SCALE GENOMIC DNA]</scope>
    <source>
        <strain evidence="8 9">ZY74</strain>
    </source>
</reference>
<dbReference type="Proteomes" id="UP000278351">
    <property type="component" value="Unassembled WGS sequence"/>
</dbReference>
<keyword evidence="2" id="KW-0479">Metal-binding</keyword>
<organism evidence="8 9">
    <name type="scientific">Chitinophaga lutea</name>
    <dbReference type="NCBI Taxonomy" id="2488634"/>
    <lineage>
        <taxon>Bacteria</taxon>
        <taxon>Pseudomonadati</taxon>
        <taxon>Bacteroidota</taxon>
        <taxon>Chitinophagia</taxon>
        <taxon>Chitinophagales</taxon>
        <taxon>Chitinophagaceae</taxon>
        <taxon>Chitinophaga</taxon>
    </lineage>
</organism>
<dbReference type="RefSeq" id="WP_123847406.1">
    <property type="nucleotide sequence ID" value="NZ_RPDH01000002.1"/>
</dbReference>
<keyword evidence="1" id="KW-0001">2Fe-2S</keyword>
<evidence type="ECO:0000256" key="1">
    <source>
        <dbReference type="ARBA" id="ARBA00022714"/>
    </source>
</evidence>
<evidence type="ECO:0000256" key="4">
    <source>
        <dbReference type="ARBA" id="ARBA00023014"/>
    </source>
</evidence>
<feature type="domain" description="Rieske" evidence="7">
    <location>
        <begin position="48"/>
        <end position="145"/>
    </location>
</feature>
<dbReference type="OrthoDB" id="165343at2"/>
<feature type="signal peptide" evidence="6">
    <location>
        <begin position="1"/>
        <end position="23"/>
    </location>
</feature>
<evidence type="ECO:0000256" key="2">
    <source>
        <dbReference type="ARBA" id="ARBA00022723"/>
    </source>
</evidence>
<name>A0A3N4PI87_9BACT</name>
<dbReference type="AlphaFoldDB" id="A0A3N4PI87"/>
<feature type="chain" id="PRO_5018239007" evidence="6">
    <location>
        <begin position="24"/>
        <end position="146"/>
    </location>
</feature>
<sequence length="146" mass="14413">MERRNFLSSMGITIAIACTGGLAACGGKGDDPAPNPNPNPNPGGGARLTANLSTQIPNVGDSIISGGVVLIRIATGNVPASFSAVTSTCTHQGCTLSGVSGGKIECASACGHGSKFNFDGTVSNGPATSALTKYTVEISGTTLTVK</sequence>
<dbReference type="InterPro" id="IPR036922">
    <property type="entry name" value="Rieske_2Fe-2S_sf"/>
</dbReference>
<comment type="caution">
    <text evidence="8">The sequence shown here is derived from an EMBL/GenBank/DDBJ whole genome shotgun (WGS) entry which is preliminary data.</text>
</comment>
<keyword evidence="3" id="KW-0408">Iron</keyword>
<dbReference type="GO" id="GO:0046872">
    <property type="term" value="F:metal ion binding"/>
    <property type="evidence" value="ECO:0007669"/>
    <property type="project" value="UniProtKB-KW"/>
</dbReference>
<evidence type="ECO:0000256" key="5">
    <source>
        <dbReference type="SAM" id="MobiDB-lite"/>
    </source>
</evidence>
<evidence type="ECO:0000259" key="7">
    <source>
        <dbReference type="PROSITE" id="PS51296"/>
    </source>
</evidence>
<proteinExistence type="predicted"/>
<dbReference type="SUPFAM" id="SSF50022">
    <property type="entry name" value="ISP domain"/>
    <property type="match status" value="1"/>
</dbReference>
<evidence type="ECO:0000256" key="3">
    <source>
        <dbReference type="ARBA" id="ARBA00023004"/>
    </source>
</evidence>
<keyword evidence="4" id="KW-0411">Iron-sulfur</keyword>
<keyword evidence="6" id="KW-0732">Signal</keyword>
<dbReference type="CDD" id="cd03467">
    <property type="entry name" value="Rieske"/>
    <property type="match status" value="1"/>
</dbReference>
<keyword evidence="9" id="KW-1185">Reference proteome</keyword>
<dbReference type="PROSITE" id="PS51257">
    <property type="entry name" value="PROKAR_LIPOPROTEIN"/>
    <property type="match status" value="1"/>
</dbReference>
<dbReference type="Pfam" id="PF00355">
    <property type="entry name" value="Rieske"/>
    <property type="match status" value="1"/>
</dbReference>
<dbReference type="EMBL" id="RPDH01000002">
    <property type="protein sequence ID" value="RPE08402.1"/>
    <property type="molecule type" value="Genomic_DNA"/>
</dbReference>
<gene>
    <name evidence="8" type="ORF">EGT74_15245</name>
</gene>
<dbReference type="PROSITE" id="PS51296">
    <property type="entry name" value="RIESKE"/>
    <property type="match status" value="1"/>
</dbReference>
<dbReference type="Gene3D" id="2.102.10.10">
    <property type="entry name" value="Rieske [2Fe-2S] iron-sulphur domain"/>
    <property type="match status" value="1"/>
</dbReference>
<evidence type="ECO:0000313" key="8">
    <source>
        <dbReference type="EMBL" id="RPE08402.1"/>
    </source>
</evidence>
<dbReference type="GO" id="GO:0051537">
    <property type="term" value="F:2 iron, 2 sulfur cluster binding"/>
    <property type="evidence" value="ECO:0007669"/>
    <property type="project" value="UniProtKB-KW"/>
</dbReference>
<accession>A0A3N4PI87</accession>
<evidence type="ECO:0000313" key="9">
    <source>
        <dbReference type="Proteomes" id="UP000278351"/>
    </source>
</evidence>
<protein>
    <submittedName>
        <fullName evidence="8">Rieske (2Fe-2S) protein</fullName>
    </submittedName>
</protein>
<dbReference type="InterPro" id="IPR017941">
    <property type="entry name" value="Rieske_2Fe-2S"/>
</dbReference>
<feature type="region of interest" description="Disordered" evidence="5">
    <location>
        <begin position="29"/>
        <end position="50"/>
    </location>
</feature>
<evidence type="ECO:0000256" key="6">
    <source>
        <dbReference type="SAM" id="SignalP"/>
    </source>
</evidence>